<evidence type="ECO:0000313" key="3">
    <source>
        <dbReference type="EMBL" id="PNP82689.1"/>
    </source>
</evidence>
<dbReference type="AlphaFoldDB" id="A0A2K0WK84"/>
<comment type="caution">
    <text evidence="3">The sequence shown here is derived from an EMBL/GenBank/DDBJ whole genome shotgun (WGS) entry which is preliminary data.</text>
</comment>
<feature type="region of interest" description="Disordered" evidence="1">
    <location>
        <begin position="172"/>
        <end position="203"/>
    </location>
</feature>
<sequence>MEAVGAGASILTFITVAFSVTQSIHSALSAIKDGPEVIRSLTDDIAQLESVLQRLKKLSFVSVDDIDKSQLEQLAKKCQIDLAGLDSRLKSLDFSTSDGRRGRLWGKLKLCFSEKELDYIRNGIQGHLQHLTFQLHIIQGQQVFLTAEHSTQILGDLQELKQQIAALRIASAATRGPEEESPSTSARMTKVDGKEMDCPPDTSLDESINRLMRLLEKKPCVVESDDSEELLKDIEHLLECIREDAEPVDTGKIRETSR</sequence>
<keyword evidence="4" id="KW-1185">Reference proteome</keyword>
<accession>A0A2K0WK84</accession>
<dbReference type="Proteomes" id="UP000236664">
    <property type="component" value="Unassembled WGS sequence"/>
</dbReference>
<proteinExistence type="predicted"/>
<protein>
    <recommendedName>
        <fullName evidence="2">Azaphilone pigments biosynthesis cluster protein L N-terminal domain-containing protein</fullName>
    </recommendedName>
</protein>
<name>A0A2K0WK84_GIBNY</name>
<dbReference type="EMBL" id="MTQA01000056">
    <property type="protein sequence ID" value="PNP82689.1"/>
    <property type="molecule type" value="Genomic_DNA"/>
</dbReference>
<dbReference type="OrthoDB" id="539213at2759"/>
<evidence type="ECO:0000256" key="1">
    <source>
        <dbReference type="SAM" id="MobiDB-lite"/>
    </source>
</evidence>
<feature type="domain" description="Azaphilone pigments biosynthesis cluster protein L N-terminal" evidence="2">
    <location>
        <begin position="1"/>
        <end position="138"/>
    </location>
</feature>
<evidence type="ECO:0000259" key="2">
    <source>
        <dbReference type="Pfam" id="PF17111"/>
    </source>
</evidence>
<organism evidence="3 4">
    <name type="scientific">Gibberella nygamai</name>
    <name type="common">Bean root rot disease fungus</name>
    <name type="synonym">Fusarium nygamai</name>
    <dbReference type="NCBI Taxonomy" id="42673"/>
    <lineage>
        <taxon>Eukaryota</taxon>
        <taxon>Fungi</taxon>
        <taxon>Dikarya</taxon>
        <taxon>Ascomycota</taxon>
        <taxon>Pezizomycotina</taxon>
        <taxon>Sordariomycetes</taxon>
        <taxon>Hypocreomycetidae</taxon>
        <taxon>Hypocreales</taxon>
        <taxon>Nectriaceae</taxon>
        <taxon>Fusarium</taxon>
        <taxon>Fusarium fujikuroi species complex</taxon>
    </lineage>
</organism>
<dbReference type="Pfam" id="PF17111">
    <property type="entry name" value="PigL_N"/>
    <property type="match status" value="1"/>
</dbReference>
<gene>
    <name evidence="3" type="ORF">FNYG_03920</name>
</gene>
<reference evidence="3 4" key="1">
    <citation type="submission" date="2017-06" db="EMBL/GenBank/DDBJ databases">
        <title>Genome of Fusarium nygamai isolate CS10214.</title>
        <authorList>
            <person name="Gardiner D.M."/>
            <person name="Obanor F."/>
            <person name="Kazan K."/>
        </authorList>
    </citation>
    <scope>NUCLEOTIDE SEQUENCE [LARGE SCALE GENOMIC DNA]</scope>
    <source>
        <strain evidence="3 4">CS10214</strain>
    </source>
</reference>
<evidence type="ECO:0000313" key="4">
    <source>
        <dbReference type="Proteomes" id="UP000236664"/>
    </source>
</evidence>
<dbReference type="InterPro" id="IPR031348">
    <property type="entry name" value="PigL_N"/>
</dbReference>
<dbReference type="STRING" id="42673.A0A2K0WK84"/>